<dbReference type="FunFam" id="3.30.160.60:FF:000870">
    <property type="entry name" value="zinc finger protein 197 isoform X1"/>
    <property type="match status" value="1"/>
</dbReference>
<feature type="domain" description="C2H2-type" evidence="8">
    <location>
        <begin position="7"/>
        <end position="37"/>
    </location>
</feature>
<keyword evidence="10" id="KW-1185">Reference proteome</keyword>
<protein>
    <recommendedName>
        <fullName evidence="8">C2H2-type domain-containing protein</fullName>
    </recommendedName>
</protein>
<dbReference type="GO" id="GO:0045944">
    <property type="term" value="P:positive regulation of transcription by RNA polymerase II"/>
    <property type="evidence" value="ECO:0007669"/>
    <property type="project" value="UniProtKB-ARBA"/>
</dbReference>
<dbReference type="Pfam" id="PF13912">
    <property type="entry name" value="zf-C2H2_6"/>
    <property type="match status" value="1"/>
</dbReference>
<dbReference type="EMBL" id="CAJZBQ010000018">
    <property type="protein sequence ID" value="CAG9317163.1"/>
    <property type="molecule type" value="Genomic_DNA"/>
</dbReference>
<dbReference type="InterPro" id="IPR036236">
    <property type="entry name" value="Znf_C2H2_sf"/>
</dbReference>
<feature type="domain" description="C2H2-type" evidence="8">
    <location>
        <begin position="66"/>
        <end position="90"/>
    </location>
</feature>
<keyword evidence="2" id="KW-0479">Metal-binding</keyword>
<evidence type="ECO:0000313" key="10">
    <source>
        <dbReference type="Proteomes" id="UP001162131"/>
    </source>
</evidence>
<feature type="domain" description="C2H2-type" evidence="8">
    <location>
        <begin position="38"/>
        <end position="65"/>
    </location>
</feature>
<evidence type="ECO:0000256" key="6">
    <source>
        <dbReference type="ARBA" id="ARBA00023242"/>
    </source>
</evidence>
<evidence type="ECO:0000256" key="4">
    <source>
        <dbReference type="ARBA" id="ARBA00022771"/>
    </source>
</evidence>
<accession>A0AAU9IRP9</accession>
<evidence type="ECO:0000256" key="3">
    <source>
        <dbReference type="ARBA" id="ARBA00022737"/>
    </source>
</evidence>
<evidence type="ECO:0000259" key="8">
    <source>
        <dbReference type="PROSITE" id="PS50157"/>
    </source>
</evidence>
<evidence type="ECO:0000256" key="7">
    <source>
        <dbReference type="PROSITE-ProRule" id="PRU00042"/>
    </source>
</evidence>
<dbReference type="Pfam" id="PF00096">
    <property type="entry name" value="zf-C2H2"/>
    <property type="match status" value="2"/>
</dbReference>
<dbReference type="SUPFAM" id="SSF57667">
    <property type="entry name" value="beta-beta-alpha zinc fingers"/>
    <property type="match status" value="2"/>
</dbReference>
<dbReference type="PANTHER" id="PTHR19818:SF139">
    <property type="entry name" value="PAIR-RULE PROTEIN ODD-PAIRED"/>
    <property type="match status" value="1"/>
</dbReference>
<keyword evidence="3" id="KW-0677">Repeat</keyword>
<comment type="subcellular location">
    <subcellularLocation>
        <location evidence="1">Nucleus</location>
    </subcellularLocation>
</comment>
<comment type="caution">
    <text evidence="9">The sequence shown here is derived from an EMBL/GenBank/DDBJ whole genome shotgun (WGS) entry which is preliminary data.</text>
</comment>
<evidence type="ECO:0000256" key="1">
    <source>
        <dbReference type="ARBA" id="ARBA00004123"/>
    </source>
</evidence>
<organism evidence="9 10">
    <name type="scientific">Blepharisma stoltei</name>
    <dbReference type="NCBI Taxonomy" id="1481888"/>
    <lineage>
        <taxon>Eukaryota</taxon>
        <taxon>Sar</taxon>
        <taxon>Alveolata</taxon>
        <taxon>Ciliophora</taxon>
        <taxon>Postciliodesmatophora</taxon>
        <taxon>Heterotrichea</taxon>
        <taxon>Heterotrichida</taxon>
        <taxon>Blepharismidae</taxon>
        <taxon>Blepharisma</taxon>
    </lineage>
</organism>
<gene>
    <name evidence="9" type="ORF">BSTOLATCC_MIC18417</name>
</gene>
<dbReference type="Proteomes" id="UP001162131">
    <property type="component" value="Unassembled WGS sequence"/>
</dbReference>
<keyword evidence="6" id="KW-0539">Nucleus</keyword>
<reference evidence="9" key="1">
    <citation type="submission" date="2021-09" db="EMBL/GenBank/DDBJ databases">
        <authorList>
            <consortium name="AG Swart"/>
            <person name="Singh M."/>
            <person name="Singh A."/>
            <person name="Seah K."/>
            <person name="Emmerich C."/>
        </authorList>
    </citation>
    <scope>NUCLEOTIDE SEQUENCE</scope>
    <source>
        <strain evidence="9">ATCC30299</strain>
    </source>
</reference>
<dbReference type="Gene3D" id="3.30.160.60">
    <property type="entry name" value="Classic Zinc Finger"/>
    <property type="match status" value="2"/>
</dbReference>
<sequence length="156" mass="18343">MEENIKFTCYYSWCAREFRSKYNLKRHINTRHLFLRAFVCNICNKQLVSKQNLIEHRFIHTGEKPYACRVPGCNKKYRQLSQLSAHRKVHVQLPFSIENGYVQLEPIDFQMDLEKKASACGEASPHQLPSISEERKIMQNNSRLGSNFLSQYSKSI</sequence>
<dbReference type="SMART" id="SM00355">
    <property type="entry name" value="ZnF_C2H2"/>
    <property type="match status" value="3"/>
</dbReference>
<dbReference type="PANTHER" id="PTHR19818">
    <property type="entry name" value="ZINC FINGER PROTEIN ZIC AND GLI"/>
    <property type="match status" value="1"/>
</dbReference>
<evidence type="ECO:0000256" key="5">
    <source>
        <dbReference type="ARBA" id="ARBA00022833"/>
    </source>
</evidence>
<evidence type="ECO:0000256" key="2">
    <source>
        <dbReference type="ARBA" id="ARBA00022723"/>
    </source>
</evidence>
<dbReference type="PROSITE" id="PS00028">
    <property type="entry name" value="ZINC_FINGER_C2H2_1"/>
    <property type="match status" value="3"/>
</dbReference>
<dbReference type="PROSITE" id="PS50157">
    <property type="entry name" value="ZINC_FINGER_C2H2_2"/>
    <property type="match status" value="3"/>
</dbReference>
<dbReference type="FunFam" id="3.30.160.60:FF:000624">
    <property type="entry name" value="zinc finger protein 697"/>
    <property type="match status" value="1"/>
</dbReference>
<dbReference type="GO" id="GO:0005634">
    <property type="term" value="C:nucleus"/>
    <property type="evidence" value="ECO:0007669"/>
    <property type="project" value="UniProtKB-SubCell"/>
</dbReference>
<dbReference type="InterPro" id="IPR013087">
    <property type="entry name" value="Znf_C2H2_type"/>
</dbReference>
<proteinExistence type="predicted"/>
<keyword evidence="5" id="KW-0862">Zinc</keyword>
<keyword evidence="4 7" id="KW-0863">Zinc-finger</keyword>
<dbReference type="InterPro" id="IPR050329">
    <property type="entry name" value="GLI_C2H2-zinc-finger"/>
</dbReference>
<dbReference type="GO" id="GO:0000978">
    <property type="term" value="F:RNA polymerase II cis-regulatory region sequence-specific DNA binding"/>
    <property type="evidence" value="ECO:0007669"/>
    <property type="project" value="TreeGrafter"/>
</dbReference>
<dbReference type="GO" id="GO:0008270">
    <property type="term" value="F:zinc ion binding"/>
    <property type="evidence" value="ECO:0007669"/>
    <property type="project" value="UniProtKB-KW"/>
</dbReference>
<evidence type="ECO:0000313" key="9">
    <source>
        <dbReference type="EMBL" id="CAG9317163.1"/>
    </source>
</evidence>
<name>A0AAU9IRP9_9CILI</name>
<dbReference type="AlphaFoldDB" id="A0AAU9IRP9"/>
<dbReference type="GO" id="GO:0000981">
    <property type="term" value="F:DNA-binding transcription factor activity, RNA polymerase II-specific"/>
    <property type="evidence" value="ECO:0007669"/>
    <property type="project" value="TreeGrafter"/>
</dbReference>